<gene>
    <name evidence="1" type="ORF">BVH74_00030</name>
</gene>
<name>A0A1V0AZY8_9GAMM</name>
<evidence type="ECO:0000313" key="1">
    <source>
        <dbReference type="EMBL" id="AQZ93252.1"/>
    </source>
</evidence>
<dbReference type="AlphaFoldDB" id="A0A1V0AZY8"/>
<dbReference type="Proteomes" id="UP000243488">
    <property type="component" value="Chromosome"/>
</dbReference>
<dbReference type="STRING" id="1931241.BVH74_00030"/>
<protein>
    <submittedName>
        <fullName evidence="1">Uncharacterized protein</fullName>
    </submittedName>
</protein>
<organism evidence="1 2">
    <name type="scientific">Halopseudomonas phragmitis</name>
    <dbReference type="NCBI Taxonomy" id="1931241"/>
    <lineage>
        <taxon>Bacteria</taxon>
        <taxon>Pseudomonadati</taxon>
        <taxon>Pseudomonadota</taxon>
        <taxon>Gammaproteobacteria</taxon>
        <taxon>Pseudomonadales</taxon>
        <taxon>Pseudomonadaceae</taxon>
        <taxon>Halopseudomonas</taxon>
    </lineage>
</organism>
<evidence type="ECO:0000313" key="2">
    <source>
        <dbReference type="Proteomes" id="UP000243488"/>
    </source>
</evidence>
<dbReference type="EMBL" id="CP020100">
    <property type="protein sequence ID" value="AQZ93252.1"/>
    <property type="molecule type" value="Genomic_DNA"/>
</dbReference>
<sequence length="139" mass="15621">MTDKRFDKPSVLEAEPDNRLPDHVALALDNLVYDNYERSQAGSRARQADADLIRYAIASSTAAPDVAGLPFVRKVLEKLDRFHECAMDDEGVDIGRHWLDILTRLGLLNRVQRSPARWEMTAQAEDALAAHQQREAGQP</sequence>
<dbReference type="KEGG" id="ppha:BVH74_00030"/>
<dbReference type="RefSeq" id="WP_080048092.1">
    <property type="nucleotide sequence ID" value="NZ_CP020100.1"/>
</dbReference>
<proteinExistence type="predicted"/>
<keyword evidence="2" id="KW-1185">Reference proteome</keyword>
<reference evidence="1 2" key="1">
    <citation type="submission" date="2017-03" db="EMBL/GenBank/DDBJ databases">
        <title>Complete genome sequence of the novel DNRA strain Pseudomonas sp. S-6-2 isolated from Chinese polluted river sediment. Journal of Biotechnology.</title>
        <authorList>
            <person name="Li J."/>
            <person name="Xiang F."/>
            <person name="Wang L."/>
            <person name="Xi L."/>
            <person name="Liu J."/>
        </authorList>
    </citation>
    <scope>NUCLEOTIDE SEQUENCE [LARGE SCALE GENOMIC DNA]</scope>
    <source>
        <strain evidence="1 2">S-6-2</strain>
    </source>
</reference>
<accession>A0A1V0AZY8</accession>